<dbReference type="AlphaFoldDB" id="A0A9X3HMI9"/>
<reference evidence="1" key="1">
    <citation type="submission" date="2022-10" db="EMBL/GenBank/DDBJ databases">
        <title>Two novel species of Flavobacterium.</title>
        <authorList>
            <person name="Liu Q."/>
            <person name="Xin Y.-H."/>
        </authorList>
    </citation>
    <scope>NUCLEOTIDE SEQUENCE</scope>
    <source>
        <strain evidence="1">LS1R47</strain>
    </source>
</reference>
<dbReference type="Proteomes" id="UP001151133">
    <property type="component" value="Unassembled WGS sequence"/>
</dbReference>
<keyword evidence="2" id="KW-1185">Reference proteome</keyword>
<gene>
    <name evidence="1" type="ORF">OIU80_17525</name>
</gene>
<evidence type="ECO:0000313" key="1">
    <source>
        <dbReference type="EMBL" id="MCV9934085.1"/>
    </source>
</evidence>
<comment type="caution">
    <text evidence="1">The sequence shown here is derived from an EMBL/GenBank/DDBJ whole genome shotgun (WGS) entry which is preliminary data.</text>
</comment>
<dbReference type="RefSeq" id="WP_264288275.1">
    <property type="nucleotide sequence ID" value="NZ_JAOZEV010000017.1"/>
</dbReference>
<organism evidence="1 2">
    <name type="scientific">Flavobacterium frigoritolerans</name>
    <dbReference type="NCBI Taxonomy" id="2987686"/>
    <lineage>
        <taxon>Bacteria</taxon>
        <taxon>Pseudomonadati</taxon>
        <taxon>Bacteroidota</taxon>
        <taxon>Flavobacteriia</taxon>
        <taxon>Flavobacteriales</taxon>
        <taxon>Flavobacteriaceae</taxon>
        <taxon>Flavobacterium</taxon>
    </lineage>
</organism>
<protein>
    <submittedName>
        <fullName evidence="1">Uncharacterized protein</fullName>
    </submittedName>
</protein>
<proteinExistence type="predicted"/>
<evidence type="ECO:0000313" key="2">
    <source>
        <dbReference type="Proteomes" id="UP001151133"/>
    </source>
</evidence>
<dbReference type="EMBL" id="JAOZEV010000017">
    <property type="protein sequence ID" value="MCV9934085.1"/>
    <property type="molecule type" value="Genomic_DNA"/>
</dbReference>
<accession>A0A9X3HMI9</accession>
<sequence length="308" mass="36107">MSNLLKEAIRFRTPFTENYTLIAETKIKSGYFDMQTKTKTRCALRVIAIDENGNAELELLTLEQFMVETNNENLNDIIRLNQVFSKMYSELHIIINIKGEVERIINLECIKDKWQETKTQLLKIQQQEPALLQLLTINDEIFANTDKIKIAIENNEFFNYYFGKIYGNKLPISRRMIPQKNVLQTADAEWIFNFSYSPQFDTEHLNDILIKYKGEAATHQTDWKRKAYEHLPDIDIKKLDTKLIEEGIYRCNFKSGKLDFAETKLTEIALPNIIDASILYTIESDSYKNNSNDIQNQSYNDKPYRVID</sequence>
<name>A0A9X3HMI9_9FLAO</name>